<reference evidence="1" key="1">
    <citation type="submission" date="2014-01" db="EMBL/GenBank/DDBJ databases">
        <authorList>
            <person name="Brown-Elliot B."/>
            <person name="Wallace R."/>
            <person name="Lenaerts A."/>
            <person name="Ordway D."/>
            <person name="DeGroote M.A."/>
            <person name="Parker T."/>
            <person name="Sizemore C."/>
            <person name="Tallon L.J."/>
            <person name="Sadzewicz L.K."/>
            <person name="Sengamalay N."/>
            <person name="Fraser C.M."/>
            <person name="Hine E."/>
            <person name="Shefchek K.A."/>
            <person name="Das S.P."/>
            <person name="Tettelin H."/>
        </authorList>
    </citation>
    <scope>NUCLEOTIDE SEQUENCE [LARGE SCALE GENOMIC DNA]</scope>
    <source>
        <strain evidence="1">4042</strain>
    </source>
</reference>
<dbReference type="AlphaFoldDB" id="X8APH2"/>
<dbReference type="PATRIC" id="fig|1299334.3.peg.5306"/>
<proteinExistence type="predicted"/>
<accession>X8APH2</accession>
<dbReference type="EMBL" id="JAOB01000047">
    <property type="protein sequence ID" value="EUA33519.1"/>
    <property type="molecule type" value="Genomic_DNA"/>
</dbReference>
<dbReference type="SUPFAM" id="SSF56801">
    <property type="entry name" value="Acetyl-CoA synthetase-like"/>
    <property type="match status" value="1"/>
</dbReference>
<organism evidence="1">
    <name type="scientific">Mycobacterium xenopi 4042</name>
    <dbReference type="NCBI Taxonomy" id="1299334"/>
    <lineage>
        <taxon>Bacteria</taxon>
        <taxon>Bacillati</taxon>
        <taxon>Actinomycetota</taxon>
        <taxon>Actinomycetes</taxon>
        <taxon>Mycobacteriales</taxon>
        <taxon>Mycobacteriaceae</taxon>
        <taxon>Mycobacterium</taxon>
    </lineage>
</organism>
<dbReference type="Gene3D" id="3.40.50.12780">
    <property type="entry name" value="N-terminal domain of ligase-like"/>
    <property type="match status" value="1"/>
</dbReference>
<comment type="caution">
    <text evidence="1">The sequence shown here is derived from an EMBL/GenBank/DDBJ whole genome shotgun (WGS) entry which is preliminary data.</text>
</comment>
<dbReference type="InterPro" id="IPR042099">
    <property type="entry name" value="ANL_N_sf"/>
</dbReference>
<protein>
    <submittedName>
        <fullName evidence="1">AMP-binding enzyme family protein</fullName>
    </submittedName>
</protein>
<sequence>MDRWAPGRVMVNAYGPTETTMCVAVSAPLARVRGPADRLAGGCAALFVLDRWLRPVPPGWWASCTWPAADWHTAMCAGTR</sequence>
<evidence type="ECO:0000313" key="1">
    <source>
        <dbReference type="EMBL" id="EUA33519.1"/>
    </source>
</evidence>
<name>X8APH2_MYCXE</name>
<gene>
    <name evidence="1" type="ORF">I553_7931</name>
</gene>